<proteinExistence type="inferred from homology"/>
<accession>A0A8K0JQA0</accession>
<feature type="domain" description="DHFR" evidence="9">
    <location>
        <begin position="9"/>
        <end position="298"/>
    </location>
</feature>
<feature type="compositionally biased region" description="Low complexity" evidence="8">
    <location>
        <begin position="139"/>
        <end position="160"/>
    </location>
</feature>
<dbReference type="EMBL" id="JABELV010000014">
    <property type="protein sequence ID" value="KAG7570960.1"/>
    <property type="molecule type" value="Genomic_DNA"/>
</dbReference>
<dbReference type="PANTHER" id="PTHR48069:SF3">
    <property type="entry name" value="DIHYDROFOLATE REDUCTASE"/>
    <property type="match status" value="1"/>
</dbReference>
<feature type="compositionally biased region" description="Basic and acidic residues" evidence="8">
    <location>
        <begin position="222"/>
        <end position="257"/>
    </location>
</feature>
<evidence type="ECO:0000256" key="4">
    <source>
        <dbReference type="ARBA" id="ARBA00022563"/>
    </source>
</evidence>
<sequence>MSHSRGSPRLTIIVAATQSMGIGAGGGLPWKLPGEMKYFARATTGSSSSSSSSPHPPPSSTSSSPSSNCWNSVIMGRKTWESIPRKFRPLKGRRNVIISRDPAGVDLSYRIVRDGRSGCEQTTAVGSLEEAIRAVSSLTSTSSSSSFTSPSPPTTTTTTQNPPPATPTNINYLIGGAQLYTLALQHDLVDRILFTRVLSPGFEGVCDVFLPDFSGGFRRKIGERQEDDKDHENDKEKEENKVNKEEDKNNKDEREKAPSVWKFKQRPHSALEEFVGFQVPEGEVEEKGVRYRFELWEREE</sequence>
<evidence type="ECO:0000256" key="6">
    <source>
        <dbReference type="ARBA" id="ARBA00023002"/>
    </source>
</evidence>
<dbReference type="GO" id="GO:0006730">
    <property type="term" value="P:one-carbon metabolic process"/>
    <property type="evidence" value="ECO:0007669"/>
    <property type="project" value="UniProtKB-KW"/>
</dbReference>
<dbReference type="InterPro" id="IPR001796">
    <property type="entry name" value="DHFR_dom"/>
</dbReference>
<dbReference type="EC" id="1.5.1.3" evidence="2"/>
<evidence type="ECO:0000256" key="3">
    <source>
        <dbReference type="ARBA" id="ARBA00018886"/>
    </source>
</evidence>
<dbReference type="GO" id="GO:0050661">
    <property type="term" value="F:NADP binding"/>
    <property type="evidence" value="ECO:0007669"/>
    <property type="project" value="InterPro"/>
</dbReference>
<dbReference type="GO" id="GO:0046654">
    <property type="term" value="P:tetrahydrofolate biosynthetic process"/>
    <property type="evidence" value="ECO:0007669"/>
    <property type="project" value="UniProtKB-UniPathway"/>
</dbReference>
<keyword evidence="6" id="KW-0560">Oxidoreductase</keyword>
<dbReference type="InterPro" id="IPR024072">
    <property type="entry name" value="DHFR-like_dom_sf"/>
</dbReference>
<organism evidence="10 11">
    <name type="scientific">Filobasidium floriforme</name>
    <dbReference type="NCBI Taxonomy" id="5210"/>
    <lineage>
        <taxon>Eukaryota</taxon>
        <taxon>Fungi</taxon>
        <taxon>Dikarya</taxon>
        <taxon>Basidiomycota</taxon>
        <taxon>Agaricomycotina</taxon>
        <taxon>Tremellomycetes</taxon>
        <taxon>Filobasidiales</taxon>
        <taxon>Filobasidiaceae</taxon>
        <taxon>Filobasidium</taxon>
    </lineage>
</organism>
<evidence type="ECO:0000256" key="2">
    <source>
        <dbReference type="ARBA" id="ARBA00012856"/>
    </source>
</evidence>
<reference evidence="10" key="1">
    <citation type="submission" date="2020-04" db="EMBL/GenBank/DDBJ databases">
        <title>Analysis of mating type loci in Filobasidium floriforme.</title>
        <authorList>
            <person name="Nowrousian M."/>
        </authorList>
    </citation>
    <scope>NUCLEOTIDE SEQUENCE</scope>
    <source>
        <strain evidence="10">CBS 6242</strain>
    </source>
</reference>
<keyword evidence="4" id="KW-0554">One-carbon metabolism</keyword>
<protein>
    <recommendedName>
        <fullName evidence="3">Dihydrofolate reductase</fullName>
        <ecNumber evidence="2">1.5.1.3</ecNumber>
    </recommendedName>
</protein>
<comment type="pathway">
    <text evidence="1">Cofactor biosynthesis; tetrahydrofolate biosynthesis; 5,6,7,8-tetrahydrofolate from 7,8-dihydrofolate: step 1/1.</text>
</comment>
<evidence type="ECO:0000313" key="10">
    <source>
        <dbReference type="EMBL" id="KAG7570960.1"/>
    </source>
</evidence>
<dbReference type="InterPro" id="IPR012259">
    <property type="entry name" value="DHFR"/>
</dbReference>
<evidence type="ECO:0000256" key="1">
    <source>
        <dbReference type="ARBA" id="ARBA00004903"/>
    </source>
</evidence>
<evidence type="ECO:0000313" key="11">
    <source>
        <dbReference type="Proteomes" id="UP000812966"/>
    </source>
</evidence>
<keyword evidence="5" id="KW-0521">NADP</keyword>
<dbReference type="GO" id="GO:0005739">
    <property type="term" value="C:mitochondrion"/>
    <property type="evidence" value="ECO:0007669"/>
    <property type="project" value="TreeGrafter"/>
</dbReference>
<dbReference type="PRINTS" id="PR00070">
    <property type="entry name" value="DHFR"/>
</dbReference>
<comment type="similarity">
    <text evidence="7">Belongs to the dihydrofolate reductase family.</text>
</comment>
<dbReference type="SUPFAM" id="SSF53597">
    <property type="entry name" value="Dihydrofolate reductase-like"/>
    <property type="match status" value="1"/>
</dbReference>
<dbReference type="PANTHER" id="PTHR48069">
    <property type="entry name" value="DIHYDROFOLATE REDUCTASE"/>
    <property type="match status" value="1"/>
</dbReference>
<dbReference type="Pfam" id="PF00186">
    <property type="entry name" value="DHFR_1"/>
    <property type="match status" value="2"/>
</dbReference>
<evidence type="ECO:0000256" key="8">
    <source>
        <dbReference type="SAM" id="MobiDB-lite"/>
    </source>
</evidence>
<dbReference type="InterPro" id="IPR017925">
    <property type="entry name" value="DHFR_CS"/>
</dbReference>
<dbReference type="Proteomes" id="UP000812966">
    <property type="component" value="Unassembled WGS sequence"/>
</dbReference>
<keyword evidence="11" id="KW-1185">Reference proteome</keyword>
<dbReference type="PROSITE" id="PS51330">
    <property type="entry name" value="DHFR_2"/>
    <property type="match status" value="1"/>
</dbReference>
<feature type="region of interest" description="Disordered" evidence="8">
    <location>
        <begin position="43"/>
        <end position="68"/>
    </location>
</feature>
<dbReference type="PROSITE" id="PS00075">
    <property type="entry name" value="DHFR_1"/>
    <property type="match status" value="1"/>
</dbReference>
<evidence type="ECO:0000256" key="5">
    <source>
        <dbReference type="ARBA" id="ARBA00022857"/>
    </source>
</evidence>
<comment type="caution">
    <text evidence="10">The sequence shown here is derived from an EMBL/GenBank/DDBJ whole genome shotgun (WGS) entry which is preliminary data.</text>
</comment>
<name>A0A8K0JQA0_9TREE</name>
<dbReference type="AlphaFoldDB" id="A0A8K0JQA0"/>
<feature type="region of interest" description="Disordered" evidence="8">
    <location>
        <begin position="222"/>
        <end position="262"/>
    </location>
</feature>
<dbReference type="GO" id="GO:0046655">
    <property type="term" value="P:folic acid metabolic process"/>
    <property type="evidence" value="ECO:0007669"/>
    <property type="project" value="TreeGrafter"/>
</dbReference>
<evidence type="ECO:0000256" key="7">
    <source>
        <dbReference type="RuleBase" id="RU004474"/>
    </source>
</evidence>
<dbReference type="UniPathway" id="UPA00077">
    <property type="reaction ID" value="UER00158"/>
</dbReference>
<evidence type="ECO:0000259" key="9">
    <source>
        <dbReference type="PROSITE" id="PS51330"/>
    </source>
</evidence>
<dbReference type="Gene3D" id="3.40.430.10">
    <property type="entry name" value="Dihydrofolate Reductase, subunit A"/>
    <property type="match status" value="1"/>
</dbReference>
<dbReference type="CDD" id="cd00209">
    <property type="entry name" value="DHFR"/>
    <property type="match status" value="1"/>
</dbReference>
<feature type="region of interest" description="Disordered" evidence="8">
    <location>
        <begin position="139"/>
        <end position="169"/>
    </location>
</feature>
<gene>
    <name evidence="10" type="ORF">FFLO_01054</name>
</gene>
<dbReference type="GO" id="GO:0046452">
    <property type="term" value="P:dihydrofolate metabolic process"/>
    <property type="evidence" value="ECO:0007669"/>
    <property type="project" value="TreeGrafter"/>
</dbReference>
<dbReference type="GO" id="GO:0004146">
    <property type="term" value="F:dihydrofolate reductase activity"/>
    <property type="evidence" value="ECO:0007669"/>
    <property type="project" value="UniProtKB-EC"/>
</dbReference>